<reference evidence="3 4" key="1">
    <citation type="submission" date="2016-10" db="EMBL/GenBank/DDBJ databases">
        <authorList>
            <person name="de Groot N.N."/>
        </authorList>
    </citation>
    <scope>NUCLEOTIDE SEQUENCE [LARGE SCALE GENOMIC DNA]</scope>
    <source>
        <strain evidence="3 4">DSM 12130</strain>
    </source>
</reference>
<dbReference type="EMBL" id="FNJI01000002">
    <property type="protein sequence ID" value="SDO47208.1"/>
    <property type="molecule type" value="Genomic_DNA"/>
</dbReference>
<dbReference type="Pfam" id="PF02594">
    <property type="entry name" value="DUF167"/>
    <property type="match status" value="1"/>
</dbReference>
<dbReference type="Gene3D" id="3.30.1200.10">
    <property type="entry name" value="YggU-like"/>
    <property type="match status" value="1"/>
</dbReference>
<dbReference type="InterPro" id="IPR003746">
    <property type="entry name" value="DUF167"/>
</dbReference>
<dbReference type="AlphaFoldDB" id="A0A1H0JTX8"/>
<dbReference type="SMART" id="SM01152">
    <property type="entry name" value="DUF167"/>
    <property type="match status" value="1"/>
</dbReference>
<evidence type="ECO:0000256" key="1">
    <source>
        <dbReference type="ARBA" id="ARBA00010364"/>
    </source>
</evidence>
<dbReference type="NCBIfam" id="TIGR00251">
    <property type="entry name" value="DUF167 family protein"/>
    <property type="match status" value="1"/>
</dbReference>
<dbReference type="PANTHER" id="PTHR13420:SF7">
    <property type="entry name" value="UPF0235 PROTEIN C15ORF40"/>
    <property type="match status" value="1"/>
</dbReference>
<dbReference type="Proteomes" id="UP000199073">
    <property type="component" value="Unassembled WGS sequence"/>
</dbReference>
<organism evidence="3 4">
    <name type="scientific">Desulforhopalus singaporensis</name>
    <dbReference type="NCBI Taxonomy" id="91360"/>
    <lineage>
        <taxon>Bacteria</taxon>
        <taxon>Pseudomonadati</taxon>
        <taxon>Thermodesulfobacteriota</taxon>
        <taxon>Desulfobulbia</taxon>
        <taxon>Desulfobulbales</taxon>
        <taxon>Desulfocapsaceae</taxon>
        <taxon>Desulforhopalus</taxon>
    </lineage>
</organism>
<dbReference type="OrthoDB" id="9800587at2"/>
<protein>
    <recommendedName>
        <fullName evidence="2">UPF0235 protein SAMN05660330_00324</fullName>
    </recommendedName>
</protein>
<accession>A0A1H0JTX8</accession>
<keyword evidence="4" id="KW-1185">Reference proteome</keyword>
<evidence type="ECO:0000313" key="3">
    <source>
        <dbReference type="EMBL" id="SDO47208.1"/>
    </source>
</evidence>
<evidence type="ECO:0000313" key="4">
    <source>
        <dbReference type="Proteomes" id="UP000199073"/>
    </source>
</evidence>
<dbReference type="RefSeq" id="WP_092219105.1">
    <property type="nucleotide sequence ID" value="NZ_FNJI01000002.1"/>
</dbReference>
<dbReference type="InterPro" id="IPR036591">
    <property type="entry name" value="YggU-like_sf"/>
</dbReference>
<dbReference type="SUPFAM" id="SSF69786">
    <property type="entry name" value="YggU-like"/>
    <property type="match status" value="1"/>
</dbReference>
<name>A0A1H0JTX8_9BACT</name>
<comment type="similarity">
    <text evidence="1 2">Belongs to the UPF0235 family.</text>
</comment>
<gene>
    <name evidence="3" type="ORF">SAMN05660330_00324</name>
</gene>
<dbReference type="GO" id="GO:0005737">
    <property type="term" value="C:cytoplasm"/>
    <property type="evidence" value="ECO:0007669"/>
    <property type="project" value="TreeGrafter"/>
</dbReference>
<dbReference type="HAMAP" id="MF_00634">
    <property type="entry name" value="UPF0235"/>
    <property type="match status" value="1"/>
</dbReference>
<evidence type="ECO:0000256" key="2">
    <source>
        <dbReference type="HAMAP-Rule" id="MF_00634"/>
    </source>
</evidence>
<sequence>MPYLQSCKNGGVILELHVQPKASRTQISGLYGERLKVAVGSPPVDGKANKEIVSFFAKLLGVSKKNVEVVSGHKSRQKVVAVAGVAETAVRAQVKESMSCAG</sequence>
<dbReference type="PANTHER" id="PTHR13420">
    <property type="entry name" value="UPF0235 PROTEIN C15ORF40"/>
    <property type="match status" value="1"/>
</dbReference>
<dbReference type="STRING" id="91360.SAMN05660330_00324"/>
<proteinExistence type="inferred from homology"/>